<name>A0A0L0FFC2_9EUKA</name>
<dbReference type="GO" id="GO:0030136">
    <property type="term" value="C:clathrin-coated vesicle"/>
    <property type="evidence" value="ECO:0007669"/>
    <property type="project" value="TreeGrafter"/>
</dbReference>
<dbReference type="Proteomes" id="UP000054560">
    <property type="component" value="Unassembled WGS sequence"/>
</dbReference>
<dbReference type="InterPro" id="IPR002558">
    <property type="entry name" value="ILWEQ_dom"/>
</dbReference>
<gene>
    <name evidence="3" type="ORF">SARC_12720</name>
</gene>
<dbReference type="GeneID" id="25913224"/>
<dbReference type="RefSeq" id="XP_014148645.1">
    <property type="nucleotide sequence ID" value="XM_014293170.1"/>
</dbReference>
<evidence type="ECO:0000256" key="1">
    <source>
        <dbReference type="SAM" id="Coils"/>
    </source>
</evidence>
<dbReference type="GO" id="GO:0007015">
    <property type="term" value="P:actin filament organization"/>
    <property type="evidence" value="ECO:0007669"/>
    <property type="project" value="TreeGrafter"/>
</dbReference>
<feature type="non-terminal residue" evidence="3">
    <location>
        <position position="1"/>
    </location>
</feature>
<organism evidence="3 4">
    <name type="scientific">Sphaeroforma arctica JP610</name>
    <dbReference type="NCBI Taxonomy" id="667725"/>
    <lineage>
        <taxon>Eukaryota</taxon>
        <taxon>Ichthyosporea</taxon>
        <taxon>Ichthyophonida</taxon>
        <taxon>Sphaeroforma</taxon>
    </lineage>
</organism>
<evidence type="ECO:0000259" key="2">
    <source>
        <dbReference type="PROSITE" id="PS50945"/>
    </source>
</evidence>
<proteinExistence type="predicted"/>
<dbReference type="Pfam" id="PF01608">
    <property type="entry name" value="I_LWEQ"/>
    <property type="match status" value="1"/>
</dbReference>
<evidence type="ECO:0000313" key="4">
    <source>
        <dbReference type="Proteomes" id="UP000054560"/>
    </source>
</evidence>
<dbReference type="InterPro" id="IPR030224">
    <property type="entry name" value="Sla2_fam"/>
</dbReference>
<evidence type="ECO:0000313" key="3">
    <source>
        <dbReference type="EMBL" id="KNC74743.1"/>
    </source>
</evidence>
<dbReference type="OrthoDB" id="8178130at2759"/>
<dbReference type="GO" id="GO:0080025">
    <property type="term" value="F:phosphatidylinositol-3,5-bisphosphate binding"/>
    <property type="evidence" value="ECO:0007669"/>
    <property type="project" value="TreeGrafter"/>
</dbReference>
<keyword evidence="1" id="KW-0175">Coiled coil</keyword>
<dbReference type="GO" id="GO:0048268">
    <property type="term" value="P:clathrin coat assembly"/>
    <property type="evidence" value="ECO:0007669"/>
    <property type="project" value="TreeGrafter"/>
</dbReference>
<dbReference type="GO" id="GO:0030864">
    <property type="term" value="C:cortical actin cytoskeleton"/>
    <property type="evidence" value="ECO:0007669"/>
    <property type="project" value="TreeGrafter"/>
</dbReference>
<dbReference type="EMBL" id="KQ244124">
    <property type="protein sequence ID" value="KNC74743.1"/>
    <property type="molecule type" value="Genomic_DNA"/>
</dbReference>
<dbReference type="PANTHER" id="PTHR10407">
    <property type="entry name" value="HUNTINGTIN INTERACTING PROTEIN 1"/>
    <property type="match status" value="1"/>
</dbReference>
<dbReference type="AlphaFoldDB" id="A0A0L0FFC2"/>
<accession>A0A0L0FFC2</accession>
<dbReference type="PANTHER" id="PTHR10407:SF15">
    <property type="entry name" value="HUNTINGTIN INTERACTING PROTEIN 1"/>
    <property type="match status" value="1"/>
</dbReference>
<protein>
    <recommendedName>
        <fullName evidence="2">I/LWEQ domain-containing protein</fullName>
    </recommendedName>
</protein>
<dbReference type="PROSITE" id="PS50945">
    <property type="entry name" value="I_LWEQ"/>
    <property type="match status" value="1"/>
</dbReference>
<keyword evidence="4" id="KW-1185">Reference proteome</keyword>
<sequence length="96" mass="10802">QKQAQLEGASTDVRNATRELVKAAKMAGEMLAESQKKTYDTLSDNQAKRAEMQKQIKALELEKELETVRKDLFSLRKLNYNRDTTKGMNDGTAPPS</sequence>
<dbReference type="GO" id="GO:0035615">
    <property type="term" value="F:clathrin adaptor activity"/>
    <property type="evidence" value="ECO:0007669"/>
    <property type="project" value="TreeGrafter"/>
</dbReference>
<dbReference type="GO" id="GO:0051015">
    <property type="term" value="F:actin filament binding"/>
    <property type="evidence" value="ECO:0007669"/>
    <property type="project" value="TreeGrafter"/>
</dbReference>
<feature type="domain" description="I/LWEQ" evidence="2">
    <location>
        <begin position="1"/>
        <end position="83"/>
    </location>
</feature>
<dbReference type="GO" id="GO:0032051">
    <property type="term" value="F:clathrin light chain binding"/>
    <property type="evidence" value="ECO:0007669"/>
    <property type="project" value="TreeGrafter"/>
</dbReference>
<reference evidence="3 4" key="1">
    <citation type="submission" date="2011-02" db="EMBL/GenBank/DDBJ databases">
        <title>The Genome Sequence of Sphaeroforma arctica JP610.</title>
        <authorList>
            <consortium name="The Broad Institute Genome Sequencing Platform"/>
            <person name="Russ C."/>
            <person name="Cuomo C."/>
            <person name="Young S.K."/>
            <person name="Zeng Q."/>
            <person name="Gargeya S."/>
            <person name="Alvarado L."/>
            <person name="Berlin A."/>
            <person name="Chapman S.B."/>
            <person name="Chen Z."/>
            <person name="Freedman E."/>
            <person name="Gellesch M."/>
            <person name="Goldberg J."/>
            <person name="Griggs A."/>
            <person name="Gujja S."/>
            <person name="Heilman E."/>
            <person name="Heiman D."/>
            <person name="Howarth C."/>
            <person name="Mehta T."/>
            <person name="Neiman D."/>
            <person name="Pearson M."/>
            <person name="Roberts A."/>
            <person name="Saif S."/>
            <person name="Shea T."/>
            <person name="Shenoy N."/>
            <person name="Sisk P."/>
            <person name="Stolte C."/>
            <person name="Sykes S."/>
            <person name="White J."/>
            <person name="Yandava C."/>
            <person name="Burger G."/>
            <person name="Gray M.W."/>
            <person name="Holland P.W.H."/>
            <person name="King N."/>
            <person name="Lang F.B.F."/>
            <person name="Roger A.J."/>
            <person name="Ruiz-Trillo I."/>
            <person name="Haas B."/>
            <person name="Nusbaum C."/>
            <person name="Birren B."/>
        </authorList>
    </citation>
    <scope>NUCLEOTIDE SEQUENCE [LARGE SCALE GENOMIC DNA]</scope>
    <source>
        <strain evidence="3 4">JP610</strain>
    </source>
</reference>
<dbReference type="GO" id="GO:0006897">
    <property type="term" value="P:endocytosis"/>
    <property type="evidence" value="ECO:0007669"/>
    <property type="project" value="InterPro"/>
</dbReference>
<feature type="coiled-coil region" evidence="1">
    <location>
        <begin position="42"/>
        <end position="78"/>
    </location>
</feature>
<dbReference type="GO" id="GO:0043325">
    <property type="term" value="F:phosphatidylinositol-3,4-bisphosphate binding"/>
    <property type="evidence" value="ECO:0007669"/>
    <property type="project" value="TreeGrafter"/>
</dbReference>